<protein>
    <submittedName>
        <fullName evidence="2">Uncharacterized protein</fullName>
    </submittedName>
</protein>
<feature type="compositionally biased region" description="Low complexity" evidence="1">
    <location>
        <begin position="212"/>
        <end position="229"/>
    </location>
</feature>
<dbReference type="InterPro" id="IPR011990">
    <property type="entry name" value="TPR-like_helical_dom_sf"/>
</dbReference>
<dbReference type="Proteomes" id="UP000800092">
    <property type="component" value="Unassembled WGS sequence"/>
</dbReference>
<dbReference type="OrthoDB" id="7464126at2759"/>
<evidence type="ECO:0000256" key="1">
    <source>
        <dbReference type="SAM" id="MobiDB-lite"/>
    </source>
</evidence>
<dbReference type="EMBL" id="ML991835">
    <property type="protein sequence ID" value="KAF2230833.1"/>
    <property type="molecule type" value="Genomic_DNA"/>
</dbReference>
<dbReference type="SUPFAM" id="SSF48452">
    <property type="entry name" value="TPR-like"/>
    <property type="match status" value="1"/>
</dbReference>
<name>A0A6A6GZU4_VIRVR</name>
<dbReference type="AlphaFoldDB" id="A0A6A6GZU4"/>
<feature type="compositionally biased region" description="Low complexity" evidence="1">
    <location>
        <begin position="243"/>
        <end position="261"/>
    </location>
</feature>
<feature type="region of interest" description="Disordered" evidence="1">
    <location>
        <begin position="173"/>
        <end position="385"/>
    </location>
</feature>
<evidence type="ECO:0000313" key="3">
    <source>
        <dbReference type="Proteomes" id="UP000800092"/>
    </source>
</evidence>
<evidence type="ECO:0000313" key="2">
    <source>
        <dbReference type="EMBL" id="KAF2230833.1"/>
    </source>
</evidence>
<organism evidence="2 3">
    <name type="scientific">Viridothelium virens</name>
    <name type="common">Speckled blister lichen</name>
    <name type="synonym">Trypethelium virens</name>
    <dbReference type="NCBI Taxonomy" id="1048519"/>
    <lineage>
        <taxon>Eukaryota</taxon>
        <taxon>Fungi</taxon>
        <taxon>Dikarya</taxon>
        <taxon>Ascomycota</taxon>
        <taxon>Pezizomycotina</taxon>
        <taxon>Dothideomycetes</taxon>
        <taxon>Dothideomycetes incertae sedis</taxon>
        <taxon>Trypetheliales</taxon>
        <taxon>Trypetheliaceae</taxon>
        <taxon>Viridothelium</taxon>
    </lineage>
</organism>
<sequence length="816" mass="91025">MQVQQLLERTEGCRQTLHDLDKFLKQYHGGLAKGHKTINRFNWAAQRGRDIRNRLISNVVMLSAFFNSVNTATVFRLEADTRAHMERLYGQQQRILHPPEQELSRRPEWNELVRDLEDMGITAEELSSNRAFIVDSIVKSISQSWMEQRREAEEGQAGWDPWAEYEGSMKAHECDPDAPLALPAPDPLSTLKTPSAEAGSASVISPPLPIANSPSHQPSQDPPHNSSSPFKRQSSVGVSPKMTPSQASSQSGTQPGSQPTTRPKSKSSPGPGILSSKPPSKDENITSTRDASALDDPETRVRLSGLIQPGPAAHHRRSRSGSVSRDRWDLRRLSKDHRSSSVPSRRQSIIPPGEERRSSFAIAFTPQQGSSPDMEGRNRSSDGSEAWQKDADQLCRFWNCQDWSSSARFLQKLHTCGKPLGGPRLAQHMLGICASFSGRFEEAKGHFWSVITRPIRSVRDLDHADIAAARWLGDACLNLGEVEDAVFSYVIALGGLRSYENALYDFAACQIRAEIEVVLRITNGAWEEMLSSKMYSEERNYGGGLFDASLITDEGIHELLPVFLTSCKHQNMQQDCLRGMFDEISNLGHVRASVILGRDLHAGNPYALTFVSPDVLANVTPQDRNYFLSCDPFFSVSRTSLIACDFRQPSYLTAPSSHNNTDHGLHTEGTKLDYKTDRKASWIKKTLTGGLPLPGFKFIQVNSSTLLCAYLEPWRRITFYRTFAITMMKIPSSNTHGVVVHGDPAEALRKGAIGSTSVAVEHHPMTTRIIDPIWHDHRRHQINLNVVPVIKKFLKEAENRENDTGDHQEGEHHGED</sequence>
<gene>
    <name evidence="2" type="ORF">EV356DRAFT_322201</name>
</gene>
<keyword evidence="3" id="KW-1185">Reference proteome</keyword>
<accession>A0A6A6GZU4</accession>
<feature type="compositionally biased region" description="Basic and acidic residues" evidence="1">
    <location>
        <begin position="324"/>
        <end position="339"/>
    </location>
</feature>
<reference evidence="2" key="1">
    <citation type="journal article" date="2020" name="Stud. Mycol.">
        <title>101 Dothideomycetes genomes: a test case for predicting lifestyles and emergence of pathogens.</title>
        <authorList>
            <person name="Haridas S."/>
            <person name="Albert R."/>
            <person name="Binder M."/>
            <person name="Bloem J."/>
            <person name="Labutti K."/>
            <person name="Salamov A."/>
            <person name="Andreopoulos B."/>
            <person name="Baker S."/>
            <person name="Barry K."/>
            <person name="Bills G."/>
            <person name="Bluhm B."/>
            <person name="Cannon C."/>
            <person name="Castanera R."/>
            <person name="Culley D."/>
            <person name="Daum C."/>
            <person name="Ezra D."/>
            <person name="Gonzalez J."/>
            <person name="Henrissat B."/>
            <person name="Kuo A."/>
            <person name="Liang C."/>
            <person name="Lipzen A."/>
            <person name="Lutzoni F."/>
            <person name="Magnuson J."/>
            <person name="Mondo S."/>
            <person name="Nolan M."/>
            <person name="Ohm R."/>
            <person name="Pangilinan J."/>
            <person name="Park H.-J."/>
            <person name="Ramirez L."/>
            <person name="Alfaro M."/>
            <person name="Sun H."/>
            <person name="Tritt A."/>
            <person name="Yoshinaga Y."/>
            <person name="Zwiers L.-H."/>
            <person name="Turgeon B."/>
            <person name="Goodwin S."/>
            <person name="Spatafora J."/>
            <person name="Crous P."/>
            <person name="Grigoriev I."/>
        </authorList>
    </citation>
    <scope>NUCLEOTIDE SEQUENCE</scope>
    <source>
        <strain evidence="2">Tuck. ex Michener</strain>
    </source>
</reference>
<proteinExistence type="predicted"/>
<feature type="compositionally biased region" description="Basic and acidic residues" evidence="1">
    <location>
        <begin position="374"/>
        <end position="385"/>
    </location>
</feature>